<dbReference type="InterPro" id="IPR036388">
    <property type="entry name" value="WH-like_DNA-bd_sf"/>
</dbReference>
<keyword evidence="4 9" id="KW-0805">Transcription regulation</keyword>
<dbReference type="FunFam" id="1.10.10.10:FF:000073">
    <property type="entry name" value="E2F transcription factor 8"/>
    <property type="match status" value="1"/>
</dbReference>
<accession>A0AAV6VKK4</accession>
<name>A0AAV6VKK4_9ARAC</name>
<evidence type="ECO:0000256" key="10">
    <source>
        <dbReference type="SAM" id="MobiDB-lite"/>
    </source>
</evidence>
<feature type="compositionally biased region" description="Basic and acidic residues" evidence="10">
    <location>
        <begin position="416"/>
        <end position="427"/>
    </location>
</feature>
<comment type="similarity">
    <text evidence="2 9">Belongs to the E2F/DP family.</text>
</comment>
<feature type="region of interest" description="Disordered" evidence="10">
    <location>
        <begin position="406"/>
        <end position="427"/>
    </location>
</feature>
<evidence type="ECO:0000256" key="6">
    <source>
        <dbReference type="ARBA" id="ARBA00023163"/>
    </source>
</evidence>
<feature type="compositionally biased region" description="Polar residues" evidence="10">
    <location>
        <begin position="741"/>
        <end position="757"/>
    </location>
</feature>
<evidence type="ECO:0000256" key="5">
    <source>
        <dbReference type="ARBA" id="ARBA00023125"/>
    </source>
</evidence>
<protein>
    <recommendedName>
        <fullName evidence="11">E2F/DP family winged-helix DNA-binding domain-containing protein</fullName>
    </recommendedName>
</protein>
<evidence type="ECO:0000256" key="9">
    <source>
        <dbReference type="RuleBase" id="RU003796"/>
    </source>
</evidence>
<evidence type="ECO:0000256" key="1">
    <source>
        <dbReference type="ARBA" id="ARBA00004123"/>
    </source>
</evidence>
<evidence type="ECO:0000313" key="13">
    <source>
        <dbReference type="Proteomes" id="UP000827092"/>
    </source>
</evidence>
<keyword evidence="7 9" id="KW-0539">Nucleus</keyword>
<proteinExistence type="inferred from homology"/>
<dbReference type="AlphaFoldDB" id="A0AAV6VKK4"/>
<comment type="caution">
    <text evidence="12">The sequence shown here is derived from an EMBL/GenBank/DDBJ whole genome shotgun (WGS) entry which is preliminary data.</text>
</comment>
<dbReference type="EMBL" id="JAFNEN010000067">
    <property type="protein sequence ID" value="KAG8196580.1"/>
    <property type="molecule type" value="Genomic_DNA"/>
</dbReference>
<feature type="domain" description="E2F/DP family winged-helix DNA-binding" evidence="11">
    <location>
        <begin position="234"/>
        <end position="318"/>
    </location>
</feature>
<evidence type="ECO:0000256" key="7">
    <source>
        <dbReference type="ARBA" id="ARBA00023242"/>
    </source>
</evidence>
<dbReference type="InterPro" id="IPR003316">
    <property type="entry name" value="E2F_WHTH_DNA-bd_dom"/>
</dbReference>
<dbReference type="InterPro" id="IPR036390">
    <property type="entry name" value="WH_DNA-bd_sf"/>
</dbReference>
<dbReference type="Gene3D" id="1.10.10.10">
    <property type="entry name" value="Winged helix-like DNA-binding domain superfamily/Winged helix DNA-binding domain"/>
    <property type="match status" value="2"/>
</dbReference>
<dbReference type="InterPro" id="IPR015633">
    <property type="entry name" value="E2F"/>
</dbReference>
<feature type="domain" description="E2F/DP family winged-helix DNA-binding" evidence="11">
    <location>
        <begin position="89"/>
        <end position="158"/>
    </location>
</feature>
<feature type="region of interest" description="Disordered" evidence="10">
    <location>
        <begin position="741"/>
        <end position="796"/>
    </location>
</feature>
<dbReference type="GO" id="GO:0000981">
    <property type="term" value="F:DNA-binding transcription factor activity, RNA polymerase II-specific"/>
    <property type="evidence" value="ECO:0007669"/>
    <property type="project" value="TreeGrafter"/>
</dbReference>
<dbReference type="SMART" id="SM01372">
    <property type="entry name" value="E2F_TDP"/>
    <property type="match status" value="2"/>
</dbReference>
<evidence type="ECO:0000256" key="3">
    <source>
        <dbReference type="ARBA" id="ARBA00022491"/>
    </source>
</evidence>
<reference evidence="12 13" key="1">
    <citation type="journal article" date="2022" name="Nat. Ecol. Evol.">
        <title>A masculinizing supergene underlies an exaggerated male reproductive morph in a spider.</title>
        <authorList>
            <person name="Hendrickx F."/>
            <person name="De Corte Z."/>
            <person name="Sonet G."/>
            <person name="Van Belleghem S.M."/>
            <person name="Kostlbacher S."/>
            <person name="Vangestel C."/>
        </authorList>
    </citation>
    <scope>NUCLEOTIDE SEQUENCE [LARGE SCALE GENOMIC DNA]</scope>
    <source>
        <strain evidence="12">W744_W776</strain>
    </source>
</reference>
<evidence type="ECO:0000313" key="12">
    <source>
        <dbReference type="EMBL" id="KAG8196580.1"/>
    </source>
</evidence>
<dbReference type="GO" id="GO:0090575">
    <property type="term" value="C:RNA polymerase II transcription regulator complex"/>
    <property type="evidence" value="ECO:0007669"/>
    <property type="project" value="TreeGrafter"/>
</dbReference>
<keyword evidence="8" id="KW-0131">Cell cycle</keyword>
<dbReference type="GO" id="GO:0000978">
    <property type="term" value="F:RNA polymerase II cis-regulatory region sequence-specific DNA binding"/>
    <property type="evidence" value="ECO:0007669"/>
    <property type="project" value="InterPro"/>
</dbReference>
<organism evidence="12 13">
    <name type="scientific">Oedothorax gibbosus</name>
    <dbReference type="NCBI Taxonomy" id="931172"/>
    <lineage>
        <taxon>Eukaryota</taxon>
        <taxon>Metazoa</taxon>
        <taxon>Ecdysozoa</taxon>
        <taxon>Arthropoda</taxon>
        <taxon>Chelicerata</taxon>
        <taxon>Arachnida</taxon>
        <taxon>Araneae</taxon>
        <taxon>Araneomorphae</taxon>
        <taxon>Entelegynae</taxon>
        <taxon>Araneoidea</taxon>
        <taxon>Linyphiidae</taxon>
        <taxon>Erigoninae</taxon>
        <taxon>Oedothorax</taxon>
    </lineage>
</organism>
<gene>
    <name evidence="12" type="ORF">JTE90_014141</name>
</gene>
<evidence type="ECO:0000256" key="4">
    <source>
        <dbReference type="ARBA" id="ARBA00023015"/>
    </source>
</evidence>
<dbReference type="Proteomes" id="UP000827092">
    <property type="component" value="Unassembled WGS sequence"/>
</dbReference>
<comment type="subcellular location">
    <subcellularLocation>
        <location evidence="1 9">Nucleus</location>
    </subcellularLocation>
</comment>
<keyword evidence="13" id="KW-1185">Reference proteome</keyword>
<evidence type="ECO:0000259" key="11">
    <source>
        <dbReference type="SMART" id="SM01372"/>
    </source>
</evidence>
<sequence>MPSESQSKSNRLLVDKQCQATPKKRALNEEPVTPNANFKLLTSLAAAQEYANCSAPKKLKDESCSNDGLVLFDNRICYDSDIPLNPPSRKEKSLSLICTRFLDMYPIYPNIKEPIVVSLDEACTKLGIERRRLYDIVNVFESISMLAKQAKNQYLWYGKNYLIKALKKLKSGAIKENTLEKLQYVLEFEDSVLETKATCILAEVQDFNLTFETRKASSETPEVLRYPSPIPEMRKEKSLTLMSQKFLMLFLVSPAKVISLSVAAKVLNGFQGSDKIAQVKTQIRRLYDIANVLSSIGLIQKEVTIDQNGRKPAFRYIGPDLDAGSGTPTKVIPRHKSCSEPPKIKPKSLVRHSSFQEICAVAEMERNKIYELPNSAPPFQKTFKNENTTPAKTSFSNLVIDLEAEDSKESSPISSKLKDPKESPISSHLKDLKTLPLLQKTKSVNLDSGTKKTQAPLRSISLPRQSSFKLVNMPNGPYYIVNSATREIKKSPTPMGTVLLISPLSIKSAKKEVVPEKAPEKKVFNTRTLQLSAEQRDTILKTLNLSLSDGQIAAIQLEGSSNSTDTDIKPRCNLLKIIEKHEQSAPKANGNEVPPNQVAETKNANLLNVITTHKLSTSDANGNSNQVPTNQLIKLDTESSVPNNSGNKNDKLQKIIKELELRVSESKGNSNCIPPKNVIKMEDIESSELSPCSTTNASPNSCSSQLDSPSCDRVTASLCLKSVNLSLTTNGCTRNVENTEAASGKNTHNSNTCFKNTSPEEKKGPGNDVLSENSLISNKDEETVMKKVDRSDTTEPLDTSSYFRHFKFGGKQPISQKSRIQYLITGGKRKREDMSPITKVTFPLKEIINLSSTSNSDSLNIEVPSEKNKKNNSHVKSIIIEETIISPIKKNKGPLSTKPLSPTYFTTPPYTTHDTLFEFNSLPLKRINGKANSFSLSEETVNAACKVEK</sequence>
<evidence type="ECO:0000256" key="2">
    <source>
        <dbReference type="ARBA" id="ARBA00010940"/>
    </source>
</evidence>
<feature type="compositionally biased region" description="Basic and acidic residues" evidence="10">
    <location>
        <begin position="778"/>
        <end position="793"/>
    </location>
</feature>
<dbReference type="PANTHER" id="PTHR12081:SF7">
    <property type="entry name" value="TRANSCRIPTION FACTOR EFL-3"/>
    <property type="match status" value="1"/>
</dbReference>
<keyword evidence="5 9" id="KW-0238">DNA-binding</keyword>
<evidence type="ECO:0000256" key="8">
    <source>
        <dbReference type="ARBA" id="ARBA00023306"/>
    </source>
</evidence>
<dbReference type="SUPFAM" id="SSF46785">
    <property type="entry name" value="Winged helix' DNA-binding domain"/>
    <property type="match status" value="2"/>
</dbReference>
<keyword evidence="6 9" id="KW-0804">Transcription</keyword>
<keyword evidence="3" id="KW-0678">Repressor</keyword>
<dbReference type="PANTHER" id="PTHR12081">
    <property type="entry name" value="TRANSCRIPTION FACTOR E2F"/>
    <property type="match status" value="1"/>
</dbReference>
<dbReference type="Pfam" id="PF02319">
    <property type="entry name" value="WHD_E2F_TDP"/>
    <property type="match status" value="2"/>
</dbReference>